<dbReference type="GO" id="GO:0003677">
    <property type="term" value="F:DNA binding"/>
    <property type="evidence" value="ECO:0007669"/>
    <property type="project" value="UniProtKB-KW"/>
</dbReference>
<dbReference type="AlphaFoldDB" id="A0A6A8MCU9"/>
<evidence type="ECO:0000313" key="10">
    <source>
        <dbReference type="EMBL" id="MST69356.1"/>
    </source>
</evidence>
<dbReference type="GO" id="GO:0032196">
    <property type="term" value="P:transposition"/>
    <property type="evidence" value="ECO:0007669"/>
    <property type="project" value="UniProtKB-KW"/>
</dbReference>
<keyword evidence="2" id="KW-0815">Transposition</keyword>
<dbReference type="InterPro" id="IPR021027">
    <property type="entry name" value="Transposase_put_HTH"/>
</dbReference>
<comment type="caution">
    <text evidence="10">The sequence shown here is derived from an EMBL/GenBank/DDBJ whole genome shotgun (WGS) entry which is preliminary data.</text>
</comment>
<gene>
    <name evidence="10" type="ORF">FYJ66_07105</name>
</gene>
<dbReference type="NCBIfam" id="NF040570">
    <property type="entry name" value="guided_TnpB"/>
    <property type="match status" value="1"/>
</dbReference>
<keyword evidence="4" id="KW-0862">Zinc</keyword>
<feature type="domain" description="Cas12f1-like TNB" evidence="8">
    <location>
        <begin position="300"/>
        <end position="367"/>
    </location>
</feature>
<evidence type="ECO:0000259" key="8">
    <source>
        <dbReference type="Pfam" id="PF07282"/>
    </source>
</evidence>
<dbReference type="InterPro" id="IPR001959">
    <property type="entry name" value="Transposase"/>
</dbReference>
<feature type="domain" description="Probable transposase IS891/IS1136/IS1341" evidence="7">
    <location>
        <begin position="178"/>
        <end position="285"/>
    </location>
</feature>
<evidence type="ECO:0000256" key="4">
    <source>
        <dbReference type="ARBA" id="ARBA00022833"/>
    </source>
</evidence>
<dbReference type="GO" id="GO:0006310">
    <property type="term" value="P:DNA recombination"/>
    <property type="evidence" value="ECO:0007669"/>
    <property type="project" value="UniProtKB-KW"/>
</dbReference>
<dbReference type="Pfam" id="PF07282">
    <property type="entry name" value="Cas12f1-like_TNB"/>
    <property type="match status" value="1"/>
</dbReference>
<sequence length="379" mass="43397">MPNKAIKYRIYPTTEQSVMFAKTFGCCRKVYNLMLSDKIEGYKQTGKFPTVTPAKYKKDYPYLKEVDSLALANKQMDLQAAFRNAFSKSRKKNNGFPKFKSKRHSRKTYTTNNQKGTVAIIDNRYIKLPKIGKVKAVIHRTAPDGWVIKSATVSQESDGKYYISVLFEFEKAVNFYAADKSNAIGLDYASDGLYVDSNGHVGANHKYYRESHKKLAKAQRRLSRMRGSKKHEKKSNNYMKQLLKVNKIHRHIANQRLDNLHKISTEIANRYDVVCVETLNMQSMANHGFGNGKATLDNGYGMFLSMLEYKLSDRNKYLVKVDKWFPSSQICHRCGTLHPEMKNLQIRKMKCDCGLAISRDQNAAINILNEGLRLLIEGA</sequence>
<keyword evidence="5" id="KW-0238">DNA-binding</keyword>
<feature type="domain" description="Transposase putative helix-turn-helix" evidence="9">
    <location>
        <begin position="3"/>
        <end position="47"/>
    </location>
</feature>
<name>A0A6A8MCU9_9FIRM</name>
<accession>A0A6A8MCU9</accession>
<comment type="similarity">
    <text evidence="1">In the C-terminal section; belongs to the transposase 35 family.</text>
</comment>
<dbReference type="Pfam" id="PF12323">
    <property type="entry name" value="HTH_OrfB_IS605"/>
    <property type="match status" value="1"/>
</dbReference>
<reference evidence="10" key="1">
    <citation type="submission" date="2019-09" db="EMBL/GenBank/DDBJ databases">
        <title>In-depth cultivation of the pig gut microbiome towards novel bacterial diversity and tailored functional studies.</title>
        <authorList>
            <person name="Wylensek D."/>
            <person name="Hitch T.C.A."/>
            <person name="Clavel T."/>
        </authorList>
    </citation>
    <scope>NUCLEOTIDE SEQUENCE</scope>
    <source>
        <strain evidence="10">RF-744-FAT-WT-3</strain>
    </source>
</reference>
<evidence type="ECO:0000256" key="2">
    <source>
        <dbReference type="ARBA" id="ARBA00022578"/>
    </source>
</evidence>
<organism evidence="10">
    <name type="scientific">Baileyella intestinalis</name>
    <dbReference type="NCBI Taxonomy" id="2606709"/>
    <lineage>
        <taxon>Bacteria</taxon>
        <taxon>Bacillati</taxon>
        <taxon>Bacillota</taxon>
        <taxon>Clostridia</taxon>
        <taxon>Peptostreptococcales</taxon>
        <taxon>Anaerovoracaceae</taxon>
        <taxon>Baileyella</taxon>
    </lineage>
</organism>
<evidence type="ECO:0000256" key="1">
    <source>
        <dbReference type="ARBA" id="ARBA00008761"/>
    </source>
</evidence>
<dbReference type="EMBL" id="VUNB01000005">
    <property type="protein sequence ID" value="MST69356.1"/>
    <property type="molecule type" value="Genomic_DNA"/>
</dbReference>
<evidence type="ECO:0000256" key="5">
    <source>
        <dbReference type="ARBA" id="ARBA00023125"/>
    </source>
</evidence>
<evidence type="ECO:0000256" key="6">
    <source>
        <dbReference type="ARBA" id="ARBA00023172"/>
    </source>
</evidence>
<evidence type="ECO:0000259" key="7">
    <source>
        <dbReference type="Pfam" id="PF01385"/>
    </source>
</evidence>
<dbReference type="Pfam" id="PF01385">
    <property type="entry name" value="OrfB_IS605"/>
    <property type="match status" value="1"/>
</dbReference>
<protein>
    <submittedName>
        <fullName evidence="10">Transposase</fullName>
    </submittedName>
</protein>
<evidence type="ECO:0000256" key="3">
    <source>
        <dbReference type="ARBA" id="ARBA00022723"/>
    </source>
</evidence>
<keyword evidence="6" id="KW-0233">DNA recombination</keyword>
<evidence type="ECO:0000259" key="9">
    <source>
        <dbReference type="Pfam" id="PF12323"/>
    </source>
</evidence>
<dbReference type="RefSeq" id="WP_154572821.1">
    <property type="nucleotide sequence ID" value="NZ_VUNB01000005.1"/>
</dbReference>
<dbReference type="InterPro" id="IPR010095">
    <property type="entry name" value="Cas12f1-like_TNB"/>
</dbReference>
<proteinExistence type="inferred from homology"/>
<dbReference type="GO" id="GO:0046872">
    <property type="term" value="F:metal ion binding"/>
    <property type="evidence" value="ECO:0007669"/>
    <property type="project" value="UniProtKB-KW"/>
</dbReference>
<keyword evidence="3" id="KW-0479">Metal-binding</keyword>